<organism evidence="7 8">
    <name type="scientific">Blepharisma stoltei</name>
    <dbReference type="NCBI Taxonomy" id="1481888"/>
    <lineage>
        <taxon>Eukaryota</taxon>
        <taxon>Sar</taxon>
        <taxon>Alveolata</taxon>
        <taxon>Ciliophora</taxon>
        <taxon>Postciliodesmatophora</taxon>
        <taxon>Heterotrichea</taxon>
        <taxon>Heterotrichida</taxon>
        <taxon>Blepharismidae</taxon>
        <taxon>Blepharisma</taxon>
    </lineage>
</organism>
<name>A0AAU9J3G5_9CILI</name>
<accession>A0AAU9J3G5</accession>
<dbReference type="Pfam" id="PF25036">
    <property type="entry name" value="VPS13_VAB"/>
    <property type="match status" value="1"/>
</dbReference>
<dbReference type="InterPro" id="IPR009543">
    <property type="entry name" value="VPS13_VAB"/>
</dbReference>
<dbReference type="Pfam" id="PF12624">
    <property type="entry name" value="VPS13_N"/>
    <property type="match status" value="1"/>
</dbReference>
<dbReference type="GO" id="GO:0006869">
    <property type="term" value="P:lipid transport"/>
    <property type="evidence" value="ECO:0007669"/>
    <property type="project" value="UniProtKB-KW"/>
</dbReference>
<keyword evidence="8" id="KW-1185">Reference proteome</keyword>
<dbReference type="EMBL" id="CAJZBQ010000024">
    <property type="protein sequence ID" value="CAG9319841.1"/>
    <property type="molecule type" value="Genomic_DNA"/>
</dbReference>
<sequence>MNKVVSKVLNSVLGDFIENLNPDQLNLSIFSGKVSLEDLRVKSEALDKLGFPFKLGSGYVGTIQVSIPWTSLGSSPLKIIIKDVIVFLLPYPKANWDEQEQRTINQKWRRSQIDKFEIMNSEEVAVASSPGMIEKLFRKIVDNIQVELKNVYVRFEDTESFSQKFAVGLKIEEISCFTCNSSWEKQFMESNLICFKLINLRNFAIFSDFGEKFNLVAFEHVPGMGEKQSLEHLAQQEFAEQINHRYIISPVSLRIELIMNKDAKDTSKPQYSVSISSEKIEAGIVVTQITHFIKLGEFISQFFKFREGVAKSESYKTMTHEDMIRYCTTYKNWRSFSGDNNRLSRKFSEENLLELQKMEEIFELSDILKQRENVIKEIGMRKLADEKRKEIEEIKASYKQKRPGSFKRMFGYGKSEETLNREKQEMEEKIAKCQQELEEILGGSYNEARNELLELVSGVDTFDERNMPEFSDKFVLKLKIDRQSFHLNSSKSKLSSWEILSTYVDAAIKPSSIIVEAKINSMYITDKVCKGNRKIMESGHLHAKYSTFGINSIDVDSGDFCYNLNIYSILEVYKTFQKELIQEIDSDFYQTQANAKVNYYVELSKKYVDEAIIQQEKQPMKINLHLSAPKFKIPLDLKRMEAGYFIFDFGRFNIFNGNEEIEGILYEFYAFELTKFNIGITGSDILEPISFDFKISKTKNKDVTPMIIDAKLKKIKINFNDYLLSTAQEFHQILMRTLEPILNSPLVNSNISLPENINLSLLNAEKEISHKSSMKIFLEIREISTSIFSKNSEILWCAFRGLKIEHEAFAGGSMGIDFSLRRMDILDMREEAYFRAIMSNPQVRAENGEFLNDERQLLAPQVRAGVIVDSSKGVTQVSALISGIRIILVHSFIKNLIDFSKDFSGKPGFKPQAKAQAAEKSEPKISNNTIEASLSVSCFEIWLPLSEANNSQILSINWSPIAHYNSTRTTKGSSSIFIDDELSLAVRHFTIQLGTCKNHLITPNFWHIQDLITPSRIIINYSSKKEPKENTVLSEASLNLESISLTAGFRDIDFFKELAAKWMSILPTQTNNDEESTVPIVKPEKEISKDIFRAELICDSLQFTLIQDKIKKSYELCHASFSNFGVDMQIMPQLAVNFSTIILINYYNLNVASWEPLIEEWTMEINAIQDESKRFNIQFSSKEDLNINVTYDLMKTIGSVMYAIETVPTENEVESRPGTVERMHKDIEYKIVNLLGKDIYIKIDKDNAQETLITDVICAYYSQNDLNRIYSKKGTSKTIRAPAKLLIRIGENFSRPFGMEDSKTKARKIGDEVVIIEVECRNNERIIKIQTNKTLMNNTRMDLKIVSRLGEVELPAYSSVPLPTSWLNEALICNRNVLDRPGLISNPSEDRHEQGRSIAFEILELKVGRSMTHMFLQFNPPIVLRNLLPCTLSYISYGNQSGFINPGSSRDIYTVKKLEDFRLRAHNNDRTEVTTESFAIKNIFEAEITEKMCLKVRKIENEEEDNVDLLAATSLLMDITKKKNLKNDITDLRTRKIKKLSKEQMNQDEYKNHGAKLLEVYSPYIFINKTDHKLILSTEENLHLFKGTTGFVSHNAKKMQVKLKPESEWSRNFSIDAIGVADSIDIKYRPDDTEEISIGIIRENAIAPMVKSTIIKFVPRYVIENSLNFDIQLLQLENGSWVEIELKKGEKKAFTRFTHGKKRYFKAKAGGSEWGPLFDIDELHEYQMRIPAEKADKIELPNKEKGLAAFFRAIKWNLPNSSNDYHYTVRVITTTEDQATIFVNFSLPDNPEFVIINQAAEPLKIKAVKKKIKIDPNSWPDEHRFMKSPKYREYTVLSGSYIPIIFNPLDPRDICLTIGEDSKIFPIDEVSDKSKKPKKIANYDVIVELNGCTRELYVIDEKFKKENDEFTKSIINPLHKCRKSMRLFNFKADIELKKIGVSLITDAPAEIFYISCDKISIFAKVKQSMIASKLEERLEFHYQLGNFQIDNMIARGKQFPVIFSPANSSEDTIPFLQLGFSRTKLSNPLTESVILDQFFDVHFCLQEFKIQLDQPVVRMSISVIRSLLDSCSEPRMVRSNAMYIVSATDTDKYLDPFSLSLSFIPNQKANNVFIDEINLESLHLNLTFRSSKKRFEMESDARQILGGQILSAVGGAIINISETPIKLNQLKMNDVFSTIPDLQRKILAHYAKQGFYQLYKILGSSDLIGNPVQLLDKLGKGVYQFINEPYKGLLKSPKEFIKGVGKGVKGLVSEVITGGFGSISKITGSLYGVLKNVSGDDEGREKIRETRNLCSGTFYGVIGGVQDIGEGIAGIFIKPYKGAKKQGTKGFIKGAGIGLFGAFSAPYSAILHFGASVSGGIANSPFWNDRSKQRLRGRSRFPRQFSTTMVVEKYSHEIAQAQEFLRANIKNKWERLVMYQNFADLDNVVILITSMRVLLFVKGEKKASIKLRQIKHCEFVKEEDSISFEMRDLVKNITISSTLISGLLKVFETITAINHKIPKNEALKQILSIKDTNNN</sequence>
<evidence type="ECO:0000256" key="4">
    <source>
        <dbReference type="SAM" id="Coils"/>
    </source>
</evidence>
<evidence type="ECO:0000256" key="3">
    <source>
        <dbReference type="ARBA" id="ARBA00023055"/>
    </source>
</evidence>
<dbReference type="PANTHER" id="PTHR16166">
    <property type="entry name" value="VACUOLAR PROTEIN SORTING-ASSOCIATED PROTEIN VPS13"/>
    <property type="match status" value="1"/>
</dbReference>
<reference evidence="7" key="1">
    <citation type="submission" date="2021-09" db="EMBL/GenBank/DDBJ databases">
        <authorList>
            <consortium name="AG Swart"/>
            <person name="Singh M."/>
            <person name="Singh A."/>
            <person name="Seah K."/>
            <person name="Emmerich C."/>
        </authorList>
    </citation>
    <scope>NUCLEOTIDE SEQUENCE</scope>
    <source>
        <strain evidence="7">ATCC30299</strain>
    </source>
</reference>
<dbReference type="Proteomes" id="UP001162131">
    <property type="component" value="Unassembled WGS sequence"/>
</dbReference>
<comment type="caution">
    <text evidence="7">The sequence shown here is derived from an EMBL/GenBank/DDBJ whole genome shotgun (WGS) entry which is preliminary data.</text>
</comment>
<protein>
    <recommendedName>
        <fullName evidence="9">Vacuolar protein sorting-associated protein</fullName>
    </recommendedName>
</protein>
<dbReference type="GO" id="GO:0045053">
    <property type="term" value="P:protein retention in Golgi apparatus"/>
    <property type="evidence" value="ECO:0007669"/>
    <property type="project" value="TreeGrafter"/>
</dbReference>
<dbReference type="PANTHER" id="PTHR16166:SF93">
    <property type="entry name" value="INTERMEMBRANE LIPID TRANSFER PROTEIN VPS13"/>
    <property type="match status" value="1"/>
</dbReference>
<evidence type="ECO:0000313" key="8">
    <source>
        <dbReference type="Proteomes" id="UP001162131"/>
    </source>
</evidence>
<gene>
    <name evidence="7" type="ORF">BSTOLATCC_MIC25086</name>
</gene>
<keyword evidence="2" id="KW-0813">Transport</keyword>
<dbReference type="InterPro" id="IPR026847">
    <property type="entry name" value="VPS13"/>
</dbReference>
<evidence type="ECO:0000259" key="5">
    <source>
        <dbReference type="Pfam" id="PF12624"/>
    </source>
</evidence>
<comment type="similarity">
    <text evidence="1">Belongs to the VPS13 family.</text>
</comment>
<evidence type="ECO:0008006" key="9">
    <source>
        <dbReference type="Google" id="ProtNLM"/>
    </source>
</evidence>
<evidence type="ECO:0000313" key="7">
    <source>
        <dbReference type="EMBL" id="CAG9319841.1"/>
    </source>
</evidence>
<evidence type="ECO:0000256" key="1">
    <source>
        <dbReference type="ARBA" id="ARBA00006545"/>
    </source>
</evidence>
<evidence type="ECO:0000259" key="6">
    <source>
        <dbReference type="Pfam" id="PF25036"/>
    </source>
</evidence>
<feature type="domain" description="Vacuolar protein sorting-associated protein 13 VPS13 adaptor binding" evidence="6">
    <location>
        <begin position="1412"/>
        <end position="1734"/>
    </location>
</feature>
<proteinExistence type="inferred from homology"/>
<keyword evidence="4" id="KW-0175">Coiled coil</keyword>
<feature type="coiled-coil region" evidence="4">
    <location>
        <begin position="381"/>
        <end position="443"/>
    </location>
</feature>
<feature type="domain" description="Chorein N-terminal" evidence="5">
    <location>
        <begin position="3"/>
        <end position="303"/>
    </location>
</feature>
<dbReference type="GO" id="GO:0006623">
    <property type="term" value="P:protein targeting to vacuole"/>
    <property type="evidence" value="ECO:0007669"/>
    <property type="project" value="TreeGrafter"/>
</dbReference>
<keyword evidence="3" id="KW-0445">Lipid transport</keyword>
<dbReference type="InterPro" id="IPR026854">
    <property type="entry name" value="VPS13_N"/>
</dbReference>
<evidence type="ECO:0000256" key="2">
    <source>
        <dbReference type="ARBA" id="ARBA00022448"/>
    </source>
</evidence>